<dbReference type="InterPro" id="IPR022742">
    <property type="entry name" value="Hydrolase_4"/>
</dbReference>
<reference evidence="4" key="1">
    <citation type="journal article" date="2014" name="Int. J. Syst. Evol. Microbiol.">
        <title>Complete genome sequence of Corynebacterium casei LMG S-19264T (=DSM 44701T), isolated from a smear-ripened cheese.</title>
        <authorList>
            <consortium name="US DOE Joint Genome Institute (JGI-PGF)"/>
            <person name="Walter F."/>
            <person name="Albersmeier A."/>
            <person name="Kalinowski J."/>
            <person name="Ruckert C."/>
        </authorList>
    </citation>
    <scope>NUCLEOTIDE SEQUENCE</scope>
    <source>
        <strain evidence="4">NBRC 110023</strain>
    </source>
</reference>
<dbReference type="InterPro" id="IPR029058">
    <property type="entry name" value="AB_hydrolase_fold"/>
</dbReference>
<sequence>MKRLVSLLLIFCCQFTLTAAEHKLAGDWVGKITTPMGELRLVFHLQHDGQEWKAWFDSPDQGVNGILANIITLNEENIKTETPQIGATFQATLINAKLSATWSQAGIANTMEMLQMEAPLAGPNRPQTPKAPYKYAIEEVSFINENAAIKLVGTLTKPQTGDIKGKILLVSGSGPQDRDSDILGHKFFHVIADYLTNQGFAVLRYDERGVGQSGGDFSQAHFQDLQLDTEAAITFLNNHAELKDLPLGLIGHSEGGFMVGKLASELPLIDFIVMMAAPGIDGDKLFLEQTAAILSAEGYSKSYIDERMGIQRRAVKLLLTSPPNIDLINQIKGLAKEMLSLEVGHNEITDEAIKNVVAMLASNTIRDIIKFEPEHAYKNINVPTLALYAELDLQVLADSNMTGIEKIFSKKPKLLTAKKYKQFNHLFQPTETGRPSEYAMISQTISPIVLQDISNWLDKILIAGSVQK</sequence>
<keyword evidence="1" id="KW-0378">Hydrolase</keyword>
<dbReference type="InterPro" id="IPR053145">
    <property type="entry name" value="AB_hydrolase_Est10"/>
</dbReference>
<gene>
    <name evidence="4" type="ORF">GCM10007852_13290</name>
</gene>
<feature type="chain" id="PRO_5041335909" evidence="2">
    <location>
        <begin position="20"/>
        <end position="468"/>
    </location>
</feature>
<comment type="caution">
    <text evidence="4">The sequence shown here is derived from an EMBL/GenBank/DDBJ whole genome shotgun (WGS) entry which is preliminary data.</text>
</comment>
<reference evidence="4" key="2">
    <citation type="submission" date="2023-01" db="EMBL/GenBank/DDBJ databases">
        <title>Draft genome sequence of Agaribacter marinus strain NBRC 110023.</title>
        <authorList>
            <person name="Sun Q."/>
            <person name="Mori K."/>
        </authorList>
    </citation>
    <scope>NUCLEOTIDE SEQUENCE</scope>
    <source>
        <strain evidence="4">NBRC 110023</strain>
    </source>
</reference>
<dbReference type="Gene3D" id="3.40.50.1820">
    <property type="entry name" value="alpha/beta hydrolase"/>
    <property type="match status" value="1"/>
</dbReference>
<feature type="signal peptide" evidence="2">
    <location>
        <begin position="1"/>
        <end position="19"/>
    </location>
</feature>
<evidence type="ECO:0000313" key="4">
    <source>
        <dbReference type="EMBL" id="GLR70421.1"/>
    </source>
</evidence>
<dbReference type="GO" id="GO:0004252">
    <property type="term" value="F:serine-type endopeptidase activity"/>
    <property type="evidence" value="ECO:0007669"/>
    <property type="project" value="InterPro"/>
</dbReference>
<dbReference type="Pfam" id="PF12146">
    <property type="entry name" value="Hydrolase_4"/>
    <property type="match status" value="1"/>
</dbReference>
<dbReference type="InterPro" id="IPR002471">
    <property type="entry name" value="Pept_S9_AS"/>
</dbReference>
<organism evidence="4 5">
    <name type="scientific">Agaribacter marinus</name>
    <dbReference type="NCBI Taxonomy" id="1431249"/>
    <lineage>
        <taxon>Bacteria</taxon>
        <taxon>Pseudomonadati</taxon>
        <taxon>Pseudomonadota</taxon>
        <taxon>Gammaproteobacteria</taxon>
        <taxon>Alteromonadales</taxon>
        <taxon>Alteromonadaceae</taxon>
        <taxon>Agaribacter</taxon>
    </lineage>
</organism>
<dbReference type="PANTHER" id="PTHR43265:SF1">
    <property type="entry name" value="ESTERASE ESTD"/>
    <property type="match status" value="1"/>
</dbReference>
<evidence type="ECO:0000256" key="2">
    <source>
        <dbReference type="SAM" id="SignalP"/>
    </source>
</evidence>
<proteinExistence type="predicted"/>
<dbReference type="RefSeq" id="WP_284216718.1">
    <property type="nucleotide sequence ID" value="NZ_BSOT01000005.1"/>
</dbReference>
<protein>
    <submittedName>
        <fullName evidence="4">Lipoprotein</fullName>
    </submittedName>
</protein>
<dbReference type="EMBL" id="BSOT01000005">
    <property type="protein sequence ID" value="GLR70421.1"/>
    <property type="molecule type" value="Genomic_DNA"/>
</dbReference>
<evidence type="ECO:0000256" key="1">
    <source>
        <dbReference type="ARBA" id="ARBA00022801"/>
    </source>
</evidence>
<evidence type="ECO:0000313" key="5">
    <source>
        <dbReference type="Proteomes" id="UP001156601"/>
    </source>
</evidence>
<dbReference type="GO" id="GO:0006508">
    <property type="term" value="P:proteolysis"/>
    <property type="evidence" value="ECO:0007669"/>
    <property type="project" value="InterPro"/>
</dbReference>
<accession>A0AA37SYZ8</accession>
<keyword evidence="2" id="KW-0732">Signal</keyword>
<evidence type="ECO:0000259" key="3">
    <source>
        <dbReference type="Pfam" id="PF12146"/>
    </source>
</evidence>
<keyword evidence="4" id="KW-0449">Lipoprotein</keyword>
<dbReference type="PANTHER" id="PTHR43265">
    <property type="entry name" value="ESTERASE ESTD"/>
    <property type="match status" value="1"/>
</dbReference>
<keyword evidence="5" id="KW-1185">Reference proteome</keyword>
<dbReference type="SUPFAM" id="SSF53474">
    <property type="entry name" value="alpha/beta-Hydrolases"/>
    <property type="match status" value="1"/>
</dbReference>
<dbReference type="PROSITE" id="PS00708">
    <property type="entry name" value="PRO_ENDOPEP_SER"/>
    <property type="match status" value="1"/>
</dbReference>
<feature type="domain" description="Serine aminopeptidase S33" evidence="3">
    <location>
        <begin position="188"/>
        <end position="288"/>
    </location>
</feature>
<dbReference type="Proteomes" id="UP001156601">
    <property type="component" value="Unassembled WGS sequence"/>
</dbReference>
<name>A0AA37SYZ8_9ALTE</name>
<dbReference type="AlphaFoldDB" id="A0AA37SYZ8"/>
<dbReference type="GO" id="GO:0052689">
    <property type="term" value="F:carboxylic ester hydrolase activity"/>
    <property type="evidence" value="ECO:0007669"/>
    <property type="project" value="TreeGrafter"/>
</dbReference>